<dbReference type="Proteomes" id="UP000285123">
    <property type="component" value="Unassembled WGS sequence"/>
</dbReference>
<accession>A0A423PDH0</accession>
<dbReference type="InterPro" id="IPR036849">
    <property type="entry name" value="Enolase-like_C_sf"/>
</dbReference>
<evidence type="ECO:0000256" key="2">
    <source>
        <dbReference type="ARBA" id="ARBA00005211"/>
    </source>
</evidence>
<proteinExistence type="inferred from homology"/>
<keyword evidence="6" id="KW-0464">Manganese</keyword>
<dbReference type="CDD" id="cd03318">
    <property type="entry name" value="MLE"/>
    <property type="match status" value="1"/>
</dbReference>
<dbReference type="Pfam" id="PF13378">
    <property type="entry name" value="MR_MLE_C"/>
    <property type="match status" value="1"/>
</dbReference>
<dbReference type="PROSITE" id="PS00908">
    <property type="entry name" value="MR_MLE_1"/>
    <property type="match status" value="1"/>
</dbReference>
<dbReference type="AlphaFoldDB" id="A0A423PDH0"/>
<evidence type="ECO:0000256" key="1">
    <source>
        <dbReference type="ARBA" id="ARBA00001936"/>
    </source>
</evidence>
<dbReference type="GO" id="GO:0006518">
    <property type="term" value="P:peptide metabolic process"/>
    <property type="evidence" value="ECO:0007669"/>
    <property type="project" value="UniProtKB-ARBA"/>
</dbReference>
<feature type="region of interest" description="Disordered" evidence="9">
    <location>
        <begin position="394"/>
        <end position="414"/>
    </location>
</feature>
<dbReference type="SMART" id="SM00922">
    <property type="entry name" value="MR_MLE"/>
    <property type="match status" value="1"/>
</dbReference>
<name>A0A423PDH0_9GAMM</name>
<dbReference type="SFLD" id="SFLDS00001">
    <property type="entry name" value="Enolase"/>
    <property type="match status" value="1"/>
</dbReference>
<keyword evidence="7 11" id="KW-0413">Isomerase</keyword>
<comment type="similarity">
    <text evidence="3">Belongs to the mandelate racemase/muconate lactonizing enzyme family.</text>
</comment>
<dbReference type="GO" id="GO:0018850">
    <property type="term" value="F:chloromuconate cycloisomerase activity"/>
    <property type="evidence" value="ECO:0007669"/>
    <property type="project" value="InterPro"/>
</dbReference>
<evidence type="ECO:0000256" key="6">
    <source>
        <dbReference type="ARBA" id="ARBA00023211"/>
    </source>
</evidence>
<comment type="caution">
    <text evidence="11">The sequence shown here is derived from an EMBL/GenBank/DDBJ whole genome shotgun (WGS) entry which is preliminary data.</text>
</comment>
<dbReference type="GO" id="GO:0030145">
    <property type="term" value="F:manganese ion binding"/>
    <property type="evidence" value="ECO:0007669"/>
    <property type="project" value="InterPro"/>
</dbReference>
<dbReference type="InterPro" id="IPR029017">
    <property type="entry name" value="Enolase-like_N"/>
</dbReference>
<evidence type="ECO:0000256" key="4">
    <source>
        <dbReference type="ARBA" id="ARBA00022723"/>
    </source>
</evidence>
<evidence type="ECO:0000256" key="7">
    <source>
        <dbReference type="ARBA" id="ARBA00023235"/>
    </source>
</evidence>
<evidence type="ECO:0000256" key="3">
    <source>
        <dbReference type="ARBA" id="ARBA00008031"/>
    </source>
</evidence>
<dbReference type="Gene3D" id="3.30.390.10">
    <property type="entry name" value="Enolase-like, N-terminal domain"/>
    <property type="match status" value="1"/>
</dbReference>
<dbReference type="InterPro" id="IPR013370">
    <property type="entry name" value="Chloromuconate_cycloisomerase"/>
</dbReference>
<dbReference type="PROSITE" id="PS00909">
    <property type="entry name" value="MR_MLE_2"/>
    <property type="match status" value="1"/>
</dbReference>
<dbReference type="SUPFAM" id="SSF51604">
    <property type="entry name" value="Enolase C-terminal domain-like"/>
    <property type="match status" value="1"/>
</dbReference>
<evidence type="ECO:0000256" key="5">
    <source>
        <dbReference type="ARBA" id="ARBA00022797"/>
    </source>
</evidence>
<evidence type="ECO:0000313" key="12">
    <source>
        <dbReference type="Proteomes" id="UP000285123"/>
    </source>
</evidence>
<dbReference type="InterPro" id="IPR013342">
    <property type="entry name" value="Mandelate_racemase_C"/>
</dbReference>
<dbReference type="SFLD" id="SFLDG01258">
    <property type="entry name" value="(chloro)muconate_cycloisomeras"/>
    <property type="match status" value="1"/>
</dbReference>
<evidence type="ECO:0000259" key="10">
    <source>
        <dbReference type="SMART" id="SM00922"/>
    </source>
</evidence>
<keyword evidence="5" id="KW-0058">Aromatic hydrocarbons catabolism</keyword>
<dbReference type="EMBL" id="AYKF01000144">
    <property type="protein sequence ID" value="ROO22683.1"/>
    <property type="molecule type" value="Genomic_DNA"/>
</dbReference>
<dbReference type="SUPFAM" id="SSF54826">
    <property type="entry name" value="Enolase N-terminal domain-like"/>
    <property type="match status" value="1"/>
</dbReference>
<dbReference type="GO" id="GO:0016854">
    <property type="term" value="F:racemase and epimerase activity"/>
    <property type="evidence" value="ECO:0007669"/>
    <property type="project" value="UniProtKB-ARBA"/>
</dbReference>
<feature type="active site" description="Proton acceptor" evidence="8">
    <location>
        <position position="190"/>
    </location>
</feature>
<sequence>MVLALRCVGNASFQQANQYLRHMTVLIDAIEPFIVDLPTIRPHRLSMTTMAYQTMVIVRVRCSDGLEGIGEATTIGGLSYGAESPEAIHSAIENYLAPLLVGQPADNPNRLRSRMQRYVRANSFAKSALETALLDAQGQRLGVPVSSLLGGAQNERLAVLWTLASGNAVTDIAEAERLLADDRHRQFKLKIGGREVRDDVEHVISIQQGLPDGVSLRVDVNQAWSESQAKPAIAVLQNAGIDLIEQPTPGRQMHALTRLSQRFEIALMADEAVADTFDGMRLWRSGFSGAIALKIAKAGGPIGALELAHAVEAVGLDLYGGTMLEGTIGTAAAVHAWSTLRECRWGTEMFGPLLLTEDIVTESLHYCAGGVTVPDAPGLGVSIDEDKLDYFRRDGGPRRTTSIGSELKGRRHAV</sequence>
<comment type="pathway">
    <text evidence="2">Aromatic compound metabolism.</text>
</comment>
<keyword evidence="4" id="KW-0479">Metal-binding</keyword>
<dbReference type="InterPro" id="IPR013341">
    <property type="entry name" value="Mandelate_racemase_N_dom"/>
</dbReference>
<comment type="cofactor">
    <cofactor evidence="1">
        <name>Mn(2+)</name>
        <dbReference type="ChEBI" id="CHEBI:29035"/>
    </cofactor>
</comment>
<dbReference type="InterPro" id="IPR018110">
    <property type="entry name" value="Mandel_Rmase/mucon_lact_enz_CS"/>
</dbReference>
<protein>
    <submittedName>
        <fullName evidence="11">Muconate cycloisomerase</fullName>
    </submittedName>
</protein>
<evidence type="ECO:0000313" key="11">
    <source>
        <dbReference type="EMBL" id="ROO22683.1"/>
    </source>
</evidence>
<dbReference type="PANTHER" id="PTHR48073:SF2">
    <property type="entry name" value="O-SUCCINYLBENZOATE SYNTHASE"/>
    <property type="match status" value="1"/>
</dbReference>
<dbReference type="InterPro" id="IPR029065">
    <property type="entry name" value="Enolase_C-like"/>
</dbReference>
<organism evidence="11 12">
    <name type="scientific">Salinisphaera orenii YIM 95161</name>
    <dbReference type="NCBI Taxonomy" id="1051139"/>
    <lineage>
        <taxon>Bacteria</taxon>
        <taxon>Pseudomonadati</taxon>
        <taxon>Pseudomonadota</taxon>
        <taxon>Gammaproteobacteria</taxon>
        <taxon>Salinisphaerales</taxon>
        <taxon>Salinisphaeraceae</taxon>
        <taxon>Salinisphaera</taxon>
    </lineage>
</organism>
<feature type="active site" description="Proton donor" evidence="8">
    <location>
        <position position="348"/>
    </location>
</feature>
<evidence type="ECO:0000256" key="8">
    <source>
        <dbReference type="PIRSR" id="PIRSR613370-1"/>
    </source>
</evidence>
<feature type="domain" description="Mandelate racemase/muconate lactonizing enzyme C-terminal" evidence="10">
    <location>
        <begin position="169"/>
        <end position="266"/>
    </location>
</feature>
<dbReference type="GO" id="GO:0009063">
    <property type="term" value="P:amino acid catabolic process"/>
    <property type="evidence" value="ECO:0007669"/>
    <property type="project" value="InterPro"/>
</dbReference>
<dbReference type="Gene3D" id="3.20.20.120">
    <property type="entry name" value="Enolase-like C-terminal domain"/>
    <property type="match status" value="1"/>
</dbReference>
<gene>
    <name evidence="11" type="ORF">SAHL_17300</name>
</gene>
<dbReference type="Pfam" id="PF02746">
    <property type="entry name" value="MR_MLE_N"/>
    <property type="match status" value="1"/>
</dbReference>
<dbReference type="SFLD" id="SFLDG00180">
    <property type="entry name" value="muconate_cycloisomerase"/>
    <property type="match status" value="1"/>
</dbReference>
<dbReference type="PANTHER" id="PTHR48073">
    <property type="entry name" value="O-SUCCINYLBENZOATE SYNTHASE-RELATED"/>
    <property type="match status" value="1"/>
</dbReference>
<dbReference type="GO" id="GO:0018849">
    <property type="term" value="F:muconate cycloisomerase activity"/>
    <property type="evidence" value="ECO:0007669"/>
    <property type="project" value="InterPro"/>
</dbReference>
<evidence type="ECO:0000256" key="9">
    <source>
        <dbReference type="SAM" id="MobiDB-lite"/>
    </source>
</evidence>
<dbReference type="NCBIfam" id="TIGR02534">
    <property type="entry name" value="mucon_cyclo"/>
    <property type="match status" value="1"/>
</dbReference>
<reference evidence="11 12" key="1">
    <citation type="submission" date="2013-10" db="EMBL/GenBank/DDBJ databases">
        <title>Salinisphaera halophila YIM 95161 Genome Sequencing.</title>
        <authorList>
            <person name="Lai Q."/>
            <person name="Li C."/>
            <person name="Shao Z."/>
        </authorList>
    </citation>
    <scope>NUCLEOTIDE SEQUENCE [LARGE SCALE GENOMIC DNA]</scope>
    <source>
        <strain evidence="11 12">YIM 95161</strain>
    </source>
</reference>